<gene>
    <name evidence="2" type="ORF">GHT09_008379</name>
    <name evidence="3" type="ORF">MONAX_5E017009</name>
</gene>
<evidence type="ECO:0000313" key="4">
    <source>
        <dbReference type="Proteomes" id="UP000335636"/>
    </source>
</evidence>
<evidence type="ECO:0000313" key="2">
    <source>
        <dbReference type="EMBL" id="KAF7480372.1"/>
    </source>
</evidence>
<evidence type="ECO:0000313" key="3">
    <source>
        <dbReference type="EMBL" id="VTJ66700.1"/>
    </source>
</evidence>
<evidence type="ECO:0000256" key="1">
    <source>
        <dbReference type="SAM" id="MobiDB-lite"/>
    </source>
</evidence>
<dbReference type="AlphaFoldDB" id="A0A5E4BCL6"/>
<sequence>MRAPPPPPTKVYIESQESSFQDLYPTSLRPRVRTPGLLPQTQGSRLQSSTLRPRGQGPRTHPSDPGDLASSLLPRTGVQFPDLLPQTQKSEHKDPPSQKPGILALGSFQLVPVDQVFIFLSPQTQGSRPPAQRTPSLIASSIQTALATVEFWLLPNGSNIMCRSGEGKRAGLSGYKFWSFCIHPKSPGCPVSWGSTGRRTQAPG</sequence>
<reference evidence="2" key="2">
    <citation type="submission" date="2020-08" db="EMBL/GenBank/DDBJ databases">
        <authorList>
            <person name="Shumante A."/>
            <person name="Zimin A.V."/>
            <person name="Puiu D."/>
            <person name="Salzberg S.L."/>
        </authorList>
    </citation>
    <scope>NUCLEOTIDE SEQUENCE</scope>
    <source>
        <strain evidence="2">WC2-LM</strain>
        <tissue evidence="2">Liver</tissue>
    </source>
</reference>
<feature type="region of interest" description="Disordered" evidence="1">
    <location>
        <begin position="1"/>
        <end position="73"/>
    </location>
</feature>
<dbReference type="Proteomes" id="UP000662637">
    <property type="component" value="Unassembled WGS sequence"/>
</dbReference>
<name>A0A5E4BCL6_MARMO</name>
<dbReference type="Proteomes" id="UP000335636">
    <property type="component" value="Unassembled WGS sequence"/>
</dbReference>
<dbReference type="EMBL" id="WJEC01000919">
    <property type="protein sequence ID" value="KAF7480372.1"/>
    <property type="molecule type" value="Genomic_DNA"/>
</dbReference>
<feature type="compositionally biased region" description="Polar residues" evidence="1">
    <location>
        <begin position="39"/>
        <end position="51"/>
    </location>
</feature>
<reference evidence="3 4" key="1">
    <citation type="submission" date="2019-04" db="EMBL/GenBank/DDBJ databases">
        <authorList>
            <person name="Alioto T."/>
            <person name="Alioto T."/>
        </authorList>
    </citation>
    <scope>NUCLEOTIDE SEQUENCE [LARGE SCALE GENOMIC DNA]</scope>
</reference>
<proteinExistence type="predicted"/>
<organism evidence="3 4">
    <name type="scientific">Marmota monax</name>
    <name type="common">Woodchuck</name>
    <dbReference type="NCBI Taxonomy" id="9995"/>
    <lineage>
        <taxon>Eukaryota</taxon>
        <taxon>Metazoa</taxon>
        <taxon>Chordata</taxon>
        <taxon>Craniata</taxon>
        <taxon>Vertebrata</taxon>
        <taxon>Euteleostomi</taxon>
        <taxon>Mammalia</taxon>
        <taxon>Eutheria</taxon>
        <taxon>Euarchontoglires</taxon>
        <taxon>Glires</taxon>
        <taxon>Rodentia</taxon>
        <taxon>Sciuromorpha</taxon>
        <taxon>Sciuridae</taxon>
        <taxon>Xerinae</taxon>
        <taxon>Marmotini</taxon>
        <taxon>Marmota</taxon>
    </lineage>
</organism>
<keyword evidence="4" id="KW-1185">Reference proteome</keyword>
<dbReference type="EMBL" id="CABDUW010000355">
    <property type="protein sequence ID" value="VTJ66700.1"/>
    <property type="molecule type" value="Genomic_DNA"/>
</dbReference>
<protein>
    <submittedName>
        <fullName evidence="3">Uncharacterized protein</fullName>
    </submittedName>
</protein>
<accession>A0A5E4BCL6</accession>